<dbReference type="PANTHER" id="PTHR42914">
    <property type="entry name" value="7-CYANO-7-DEAZAGUANINE SYNTHASE"/>
    <property type="match status" value="1"/>
</dbReference>
<organism evidence="12 13">
    <name type="scientific">Xylanibacter ruminicola</name>
    <name type="common">Prevotella ruminicola</name>
    <dbReference type="NCBI Taxonomy" id="839"/>
    <lineage>
        <taxon>Bacteria</taxon>
        <taxon>Pseudomonadati</taxon>
        <taxon>Bacteroidota</taxon>
        <taxon>Bacteroidia</taxon>
        <taxon>Bacteroidales</taxon>
        <taxon>Prevotellaceae</taxon>
        <taxon>Xylanibacter</taxon>
    </lineage>
</organism>
<dbReference type="HAMAP" id="MF_01633">
    <property type="entry name" value="QueC"/>
    <property type="match status" value="1"/>
</dbReference>
<dbReference type="GO" id="GO:0016879">
    <property type="term" value="F:ligase activity, forming carbon-nitrogen bonds"/>
    <property type="evidence" value="ECO:0007669"/>
    <property type="project" value="UniProtKB-UniRule"/>
</dbReference>
<evidence type="ECO:0000256" key="1">
    <source>
        <dbReference type="ARBA" id="ARBA00005061"/>
    </source>
</evidence>
<evidence type="ECO:0000256" key="4">
    <source>
        <dbReference type="ARBA" id="ARBA00022741"/>
    </source>
</evidence>
<dbReference type="Proteomes" id="UP000182257">
    <property type="component" value="Unassembled WGS sequence"/>
</dbReference>
<comment type="catalytic activity">
    <reaction evidence="10 11">
        <text>7-carboxy-7-carbaguanine + NH4(+) + 2 ATP = 7-cyano-7-carbaguanine + 2 AMP + 2 diphosphate + 2 H(+)</text>
        <dbReference type="Rhea" id="RHEA:27982"/>
        <dbReference type="ChEBI" id="CHEBI:15378"/>
        <dbReference type="ChEBI" id="CHEBI:28938"/>
        <dbReference type="ChEBI" id="CHEBI:30616"/>
        <dbReference type="ChEBI" id="CHEBI:33019"/>
        <dbReference type="ChEBI" id="CHEBI:45075"/>
        <dbReference type="ChEBI" id="CHEBI:61036"/>
        <dbReference type="ChEBI" id="CHEBI:456215"/>
        <dbReference type="EC" id="6.3.4.20"/>
    </reaction>
</comment>
<keyword evidence="7 11" id="KW-0067">ATP-binding</keyword>
<comment type="cofactor">
    <cofactor evidence="11">
        <name>Zn(2+)</name>
        <dbReference type="ChEBI" id="CHEBI:29105"/>
    </cofactor>
    <text evidence="11">Binds 1 zinc ion per subunit.</text>
</comment>
<dbReference type="GO" id="GO:0008270">
    <property type="term" value="F:zinc ion binding"/>
    <property type="evidence" value="ECO:0007669"/>
    <property type="project" value="UniProtKB-UniRule"/>
</dbReference>
<dbReference type="GO" id="GO:0008616">
    <property type="term" value="P:tRNA queuosine(34) biosynthetic process"/>
    <property type="evidence" value="ECO:0007669"/>
    <property type="project" value="UniProtKB-UniRule"/>
</dbReference>
<dbReference type="PANTHER" id="PTHR42914:SF1">
    <property type="entry name" value="7-CYANO-7-DEAZAGUANINE SYNTHASE"/>
    <property type="match status" value="1"/>
</dbReference>
<feature type="binding site" evidence="11">
    <location>
        <position position="208"/>
    </location>
    <ligand>
        <name>Zn(2+)</name>
        <dbReference type="ChEBI" id="CHEBI:29105"/>
    </ligand>
</feature>
<comment type="function">
    <text evidence="11">Catalyzes the ATP-dependent conversion of 7-carboxy-7-deazaguanine (CDG) to 7-cyano-7-deazaguanine (preQ(0)).</text>
</comment>
<evidence type="ECO:0000256" key="3">
    <source>
        <dbReference type="ARBA" id="ARBA00022723"/>
    </source>
</evidence>
<evidence type="ECO:0000313" key="12">
    <source>
        <dbReference type="EMBL" id="SEA04872.1"/>
    </source>
</evidence>
<keyword evidence="6 11" id="KW-0862">Zinc</keyword>
<dbReference type="SUPFAM" id="SSF52402">
    <property type="entry name" value="Adenine nucleotide alpha hydrolases-like"/>
    <property type="match status" value="1"/>
</dbReference>
<evidence type="ECO:0000256" key="8">
    <source>
        <dbReference type="ARBA" id="ARBA00037993"/>
    </source>
</evidence>
<evidence type="ECO:0000256" key="6">
    <source>
        <dbReference type="ARBA" id="ARBA00022833"/>
    </source>
</evidence>
<reference evidence="12 13" key="1">
    <citation type="submission" date="2016-10" db="EMBL/GenBank/DDBJ databases">
        <authorList>
            <person name="de Groot N.N."/>
        </authorList>
    </citation>
    <scope>NUCLEOTIDE SEQUENCE [LARGE SCALE GENOMIC DNA]</scope>
    <source>
        <strain evidence="12 13">D31d</strain>
    </source>
</reference>
<comment type="similarity">
    <text evidence="8 11">Belongs to the QueC family.</text>
</comment>
<feature type="binding site" evidence="11">
    <location>
        <begin position="22"/>
        <end position="32"/>
    </location>
    <ligand>
        <name>ATP</name>
        <dbReference type="ChEBI" id="CHEBI:30616"/>
    </ligand>
</feature>
<keyword evidence="4 11" id="KW-0547">Nucleotide-binding</keyword>
<dbReference type="GO" id="GO:0005524">
    <property type="term" value="F:ATP binding"/>
    <property type="evidence" value="ECO:0007669"/>
    <property type="project" value="UniProtKB-UniRule"/>
</dbReference>
<feature type="binding site" evidence="11">
    <location>
        <position position="197"/>
    </location>
    <ligand>
        <name>Zn(2+)</name>
        <dbReference type="ChEBI" id="CHEBI:29105"/>
    </ligand>
</feature>
<sequence>MAAKSYLCIQNNKKMKDSIIILSGGMDSTTLLYDYQERIALAISFDYGSNHNAKEIPFAKYHCDQLGIKHLVIPLKFMGEYFRSSLLSGDEAIPEGHYASENMKSTVVPFRNGIMLAVATGMAESNDLQYVMMANHGGDHTIYPDCRPEFVDAFDKTAQAGTFNGVRLLSPYCNMTKGQIAARGKELGVDYSKTWSCYRGGDKHCGKCGTCVERKEALSDAGIDDPTEYED</sequence>
<evidence type="ECO:0000256" key="9">
    <source>
        <dbReference type="ARBA" id="ARBA00039149"/>
    </source>
</evidence>
<evidence type="ECO:0000313" key="13">
    <source>
        <dbReference type="Proteomes" id="UP000182257"/>
    </source>
</evidence>
<dbReference type="EC" id="6.3.4.20" evidence="9 11"/>
<dbReference type="EMBL" id="FNRF01000001">
    <property type="protein sequence ID" value="SEA04872.1"/>
    <property type="molecule type" value="Genomic_DNA"/>
</dbReference>
<dbReference type="InterPro" id="IPR014729">
    <property type="entry name" value="Rossmann-like_a/b/a_fold"/>
</dbReference>
<dbReference type="UniPathway" id="UPA00391"/>
<dbReference type="InterPro" id="IPR018317">
    <property type="entry name" value="QueC"/>
</dbReference>
<name>A0A1H3Y227_XYLRU</name>
<dbReference type="NCBIfam" id="TIGR00364">
    <property type="entry name" value="7-cyano-7-deazaguanine synthase QueC"/>
    <property type="match status" value="1"/>
</dbReference>
<protein>
    <recommendedName>
        <fullName evidence="9 11">7-cyano-7-deazaguanine synthase</fullName>
        <ecNumber evidence="9 11">6.3.4.20</ecNumber>
    </recommendedName>
    <alternativeName>
        <fullName evidence="11">7-cyano-7-carbaguanine synthase</fullName>
    </alternativeName>
    <alternativeName>
        <fullName evidence="11">PreQ(0) synthase</fullName>
    </alternativeName>
    <alternativeName>
        <fullName evidence="11">Queuosine biosynthesis protein QueC</fullName>
    </alternativeName>
</protein>
<dbReference type="Gene3D" id="3.40.50.620">
    <property type="entry name" value="HUPs"/>
    <property type="match status" value="1"/>
</dbReference>
<dbReference type="CDD" id="cd01995">
    <property type="entry name" value="QueC-like"/>
    <property type="match status" value="1"/>
</dbReference>
<keyword evidence="5 11" id="KW-0671">Queuosine biosynthesis</keyword>
<evidence type="ECO:0000256" key="10">
    <source>
        <dbReference type="ARBA" id="ARBA00047890"/>
    </source>
</evidence>
<keyword evidence="2 11" id="KW-0436">Ligase</keyword>
<dbReference type="PIRSF" id="PIRSF006293">
    <property type="entry name" value="ExsB"/>
    <property type="match status" value="1"/>
</dbReference>
<proteinExistence type="inferred from homology"/>
<evidence type="ECO:0000256" key="11">
    <source>
        <dbReference type="HAMAP-Rule" id="MF_01633"/>
    </source>
</evidence>
<dbReference type="AlphaFoldDB" id="A0A1H3Y227"/>
<keyword evidence="3 11" id="KW-0479">Metal-binding</keyword>
<accession>A0A1H3Y227</accession>
<feature type="binding site" evidence="11">
    <location>
        <position position="205"/>
    </location>
    <ligand>
        <name>Zn(2+)</name>
        <dbReference type="ChEBI" id="CHEBI:29105"/>
    </ligand>
</feature>
<comment type="pathway">
    <text evidence="1 11">Purine metabolism; 7-cyano-7-deazaguanine biosynthesis.</text>
</comment>
<evidence type="ECO:0000256" key="5">
    <source>
        <dbReference type="ARBA" id="ARBA00022785"/>
    </source>
</evidence>
<gene>
    <name evidence="11" type="primary">queC</name>
    <name evidence="12" type="ORF">SAMN05216462_0449</name>
</gene>
<feature type="binding site" evidence="11">
    <location>
        <position position="211"/>
    </location>
    <ligand>
        <name>Zn(2+)</name>
        <dbReference type="ChEBI" id="CHEBI:29105"/>
    </ligand>
</feature>
<evidence type="ECO:0000256" key="2">
    <source>
        <dbReference type="ARBA" id="ARBA00022598"/>
    </source>
</evidence>
<dbReference type="Pfam" id="PF06508">
    <property type="entry name" value="QueC"/>
    <property type="match status" value="1"/>
</dbReference>
<evidence type="ECO:0000256" key="7">
    <source>
        <dbReference type="ARBA" id="ARBA00022840"/>
    </source>
</evidence>